<dbReference type="SUPFAM" id="SSF55781">
    <property type="entry name" value="GAF domain-like"/>
    <property type="match status" value="1"/>
</dbReference>
<dbReference type="EMBL" id="CP001349">
    <property type="protein sequence ID" value="ACL56622.1"/>
    <property type="molecule type" value="Genomic_DNA"/>
</dbReference>
<keyword evidence="2" id="KW-0238">DNA-binding</keyword>
<organism evidence="7 8">
    <name type="scientific">Methylobacterium nodulans (strain LMG 21967 / CNCM I-2342 / ORS 2060)</name>
    <dbReference type="NCBI Taxonomy" id="460265"/>
    <lineage>
        <taxon>Bacteria</taxon>
        <taxon>Pseudomonadati</taxon>
        <taxon>Pseudomonadota</taxon>
        <taxon>Alphaproteobacteria</taxon>
        <taxon>Hyphomicrobiales</taxon>
        <taxon>Methylobacteriaceae</taxon>
        <taxon>Methylobacterium</taxon>
    </lineage>
</organism>
<dbReference type="PROSITE" id="PS51077">
    <property type="entry name" value="HTH_ICLR"/>
    <property type="match status" value="1"/>
</dbReference>
<dbReference type="OrthoDB" id="6811967at2"/>
<evidence type="ECO:0000259" key="6">
    <source>
        <dbReference type="PROSITE" id="PS51078"/>
    </source>
</evidence>
<protein>
    <submittedName>
        <fullName evidence="7">Transcriptional regulator, IclR family</fullName>
    </submittedName>
</protein>
<keyword evidence="3" id="KW-0804">Transcription</keyword>
<proteinExistence type="predicted"/>
<keyword evidence="1" id="KW-0805">Transcription regulation</keyword>
<dbReference type="InterPro" id="IPR036390">
    <property type="entry name" value="WH_DNA-bd_sf"/>
</dbReference>
<dbReference type="SUPFAM" id="SSF46785">
    <property type="entry name" value="Winged helix' DNA-binding domain"/>
    <property type="match status" value="1"/>
</dbReference>
<feature type="compositionally biased region" description="Polar residues" evidence="4">
    <location>
        <begin position="1"/>
        <end position="10"/>
    </location>
</feature>
<dbReference type="Proteomes" id="UP000008207">
    <property type="component" value="Chromosome"/>
</dbReference>
<dbReference type="InterPro" id="IPR005471">
    <property type="entry name" value="Tscrpt_reg_IclR_N"/>
</dbReference>
<sequence length="297" mass="30673">MDDIGATTQPKAKRSRPHGSPARAGERADAQRRGIQSMETGLHLLASLAACGGPVPLSAVAQRAGVSPSQAHRYLSSLMAAGMAKQDPGTGFYDLDAGAIRLGLAALARIDVFARADVTFMDFARATGRTCLLAVWGDAGATVVRWYPGTPPVITSLAIGSVMPLLRSATGRVFLAFGDREAMDAEARRAREADRADAPIDLEAIRREVRAAGGAQVDNTLIPGLRAAAAPVFDLQGRLAVVATAMASSAFDPTGDAAAVAALHAACRDVTEAIGGRWPGAVSAGSEGRTPQAQPRP</sequence>
<evidence type="ECO:0000313" key="7">
    <source>
        <dbReference type="EMBL" id="ACL56622.1"/>
    </source>
</evidence>
<name>B8IPX2_METNO</name>
<dbReference type="eggNOG" id="COG1414">
    <property type="taxonomic scope" value="Bacteria"/>
</dbReference>
<dbReference type="GO" id="GO:0003677">
    <property type="term" value="F:DNA binding"/>
    <property type="evidence" value="ECO:0007669"/>
    <property type="project" value="UniProtKB-KW"/>
</dbReference>
<dbReference type="Pfam" id="PF01614">
    <property type="entry name" value="IclR_C"/>
    <property type="match status" value="1"/>
</dbReference>
<evidence type="ECO:0000256" key="1">
    <source>
        <dbReference type="ARBA" id="ARBA00023015"/>
    </source>
</evidence>
<dbReference type="PANTHER" id="PTHR30136:SF8">
    <property type="entry name" value="TRANSCRIPTIONAL REGULATORY PROTEIN"/>
    <property type="match status" value="1"/>
</dbReference>
<dbReference type="Pfam" id="PF09339">
    <property type="entry name" value="HTH_IclR"/>
    <property type="match status" value="1"/>
</dbReference>
<reference evidence="7 8" key="1">
    <citation type="submission" date="2009-01" db="EMBL/GenBank/DDBJ databases">
        <title>Complete sequence of chromosome of Methylobacterium nodulans ORS 2060.</title>
        <authorList>
            <consortium name="US DOE Joint Genome Institute"/>
            <person name="Lucas S."/>
            <person name="Copeland A."/>
            <person name="Lapidus A."/>
            <person name="Glavina del Rio T."/>
            <person name="Dalin E."/>
            <person name="Tice H."/>
            <person name="Bruce D."/>
            <person name="Goodwin L."/>
            <person name="Pitluck S."/>
            <person name="Sims D."/>
            <person name="Brettin T."/>
            <person name="Detter J.C."/>
            <person name="Han C."/>
            <person name="Larimer F."/>
            <person name="Land M."/>
            <person name="Hauser L."/>
            <person name="Kyrpides N."/>
            <person name="Ivanova N."/>
            <person name="Marx C.J."/>
            <person name="Richardson P."/>
        </authorList>
    </citation>
    <scope>NUCLEOTIDE SEQUENCE [LARGE SCALE GENOMIC DNA]</scope>
    <source>
        <strain evidence="8">LMG 21967 / CNCM I-2342 / ORS 2060</strain>
    </source>
</reference>
<feature type="region of interest" description="Disordered" evidence="4">
    <location>
        <begin position="1"/>
        <end position="32"/>
    </location>
</feature>
<dbReference type="GO" id="GO:0003700">
    <property type="term" value="F:DNA-binding transcription factor activity"/>
    <property type="evidence" value="ECO:0007669"/>
    <property type="project" value="TreeGrafter"/>
</dbReference>
<dbReference type="SMART" id="SM00346">
    <property type="entry name" value="HTH_ICLR"/>
    <property type="match status" value="1"/>
</dbReference>
<keyword evidence="8" id="KW-1185">Reference proteome</keyword>
<evidence type="ECO:0000313" key="8">
    <source>
        <dbReference type="Proteomes" id="UP000008207"/>
    </source>
</evidence>
<feature type="domain" description="HTH iclR-type" evidence="5">
    <location>
        <begin position="35"/>
        <end position="97"/>
    </location>
</feature>
<dbReference type="InterPro" id="IPR036388">
    <property type="entry name" value="WH-like_DNA-bd_sf"/>
</dbReference>
<dbReference type="AlphaFoldDB" id="B8IPX2"/>
<dbReference type="GO" id="GO:0045892">
    <property type="term" value="P:negative regulation of DNA-templated transcription"/>
    <property type="evidence" value="ECO:0007669"/>
    <property type="project" value="TreeGrafter"/>
</dbReference>
<dbReference type="KEGG" id="mno:Mnod_1632"/>
<dbReference type="Gene3D" id="1.10.10.10">
    <property type="entry name" value="Winged helix-like DNA-binding domain superfamily/Winged helix DNA-binding domain"/>
    <property type="match status" value="1"/>
</dbReference>
<dbReference type="STRING" id="460265.Mnod_1632"/>
<dbReference type="InterPro" id="IPR050707">
    <property type="entry name" value="HTH_MetabolicPath_Reg"/>
</dbReference>
<dbReference type="InterPro" id="IPR029016">
    <property type="entry name" value="GAF-like_dom_sf"/>
</dbReference>
<gene>
    <name evidence="7" type="ordered locus">Mnod_1632</name>
</gene>
<dbReference type="Gene3D" id="3.30.450.40">
    <property type="match status" value="1"/>
</dbReference>
<feature type="region of interest" description="Disordered" evidence="4">
    <location>
        <begin position="278"/>
        <end position="297"/>
    </location>
</feature>
<evidence type="ECO:0000256" key="4">
    <source>
        <dbReference type="SAM" id="MobiDB-lite"/>
    </source>
</evidence>
<evidence type="ECO:0000259" key="5">
    <source>
        <dbReference type="PROSITE" id="PS51077"/>
    </source>
</evidence>
<evidence type="ECO:0000256" key="3">
    <source>
        <dbReference type="ARBA" id="ARBA00023163"/>
    </source>
</evidence>
<dbReference type="PROSITE" id="PS51078">
    <property type="entry name" value="ICLR_ED"/>
    <property type="match status" value="1"/>
</dbReference>
<dbReference type="HOGENOM" id="CLU_062618_2_0_5"/>
<evidence type="ECO:0000256" key="2">
    <source>
        <dbReference type="ARBA" id="ARBA00023125"/>
    </source>
</evidence>
<dbReference type="RefSeq" id="WP_015928316.1">
    <property type="nucleotide sequence ID" value="NC_011894.1"/>
</dbReference>
<dbReference type="InterPro" id="IPR014757">
    <property type="entry name" value="Tscrpt_reg_IclR_C"/>
</dbReference>
<dbReference type="PANTHER" id="PTHR30136">
    <property type="entry name" value="HELIX-TURN-HELIX TRANSCRIPTIONAL REGULATOR, ICLR FAMILY"/>
    <property type="match status" value="1"/>
</dbReference>
<accession>B8IPX2</accession>
<feature type="domain" description="IclR-ED" evidence="6">
    <location>
        <begin position="98"/>
        <end position="276"/>
    </location>
</feature>